<organism evidence="1 2">
    <name type="scientific">Devosia ginsengisoli</name>
    <dbReference type="NCBI Taxonomy" id="400770"/>
    <lineage>
        <taxon>Bacteria</taxon>
        <taxon>Pseudomonadati</taxon>
        <taxon>Pseudomonadota</taxon>
        <taxon>Alphaproteobacteria</taxon>
        <taxon>Hyphomicrobiales</taxon>
        <taxon>Devosiaceae</taxon>
        <taxon>Devosia</taxon>
    </lineage>
</organism>
<dbReference type="OrthoDB" id="9759295at2"/>
<dbReference type="KEGG" id="dea:FPZ08_08765"/>
<dbReference type="EMBL" id="CP042304">
    <property type="protein sequence ID" value="QDZ10837.1"/>
    <property type="molecule type" value="Genomic_DNA"/>
</dbReference>
<reference evidence="1 2" key="1">
    <citation type="submission" date="2019-07" db="EMBL/GenBank/DDBJ databases">
        <title>Full genome sequence of Devosia sp. Gsoil 520.</title>
        <authorList>
            <person name="Im W.-T."/>
        </authorList>
    </citation>
    <scope>NUCLEOTIDE SEQUENCE [LARGE SCALE GENOMIC DNA]</scope>
    <source>
        <strain evidence="1 2">Gsoil 520</strain>
    </source>
</reference>
<name>A0A5B8LRF3_9HYPH</name>
<dbReference type="Proteomes" id="UP000315364">
    <property type="component" value="Chromosome"/>
</dbReference>
<dbReference type="RefSeq" id="WP_146289621.1">
    <property type="nucleotide sequence ID" value="NZ_CP042304.1"/>
</dbReference>
<dbReference type="AlphaFoldDB" id="A0A5B8LRF3"/>
<accession>A0A5B8LRF3</accession>
<proteinExistence type="predicted"/>
<protein>
    <submittedName>
        <fullName evidence="1">Uncharacterized protein</fullName>
    </submittedName>
</protein>
<keyword evidence="2" id="KW-1185">Reference proteome</keyword>
<gene>
    <name evidence="1" type="ORF">FPZ08_08765</name>
</gene>
<evidence type="ECO:0000313" key="1">
    <source>
        <dbReference type="EMBL" id="QDZ10837.1"/>
    </source>
</evidence>
<sequence length="446" mass="49460">MLRAATLSLGTVIFGVLLATDVLAATWKYVEEVDPMTDKRQQFVYGLPDGADPANSPIIRIGCYNPNDAYPMGLSFFWNEPLKKKYRDGDLSLTTITFRQNTDQPRDMVWAMSADQSVTYAPDQFSGALSTLGDAIIGSILPGRQVASATWTPEQMHFTMLNSDRVVFRAYSLRGQNITVTFTMDGYWQAIAPFSDHCQGVAGRYRDASTATPTVTPPPVAAPSPVAAGAPVANSTFTNIAYLDWNKIEDSRLKEQLASLPPLDGKYPMRAQSIMRQVDLAFTNARLIRLYDLRWKSGPLYFYYLLDDNQNLHRLDGTEEAFTSAMQASGLSLNGSNVANYLWFYNFFSRPGGELSLPLEFPDQIFAPVLYDDRHDEVMHDALSHAKRIECLPSVSEFLCDAVIYLGDGIYRAKFVIQHDGGVTVEDRAALASGLPAKVVAPVRVE</sequence>
<evidence type="ECO:0000313" key="2">
    <source>
        <dbReference type="Proteomes" id="UP000315364"/>
    </source>
</evidence>